<evidence type="ECO:0000313" key="1">
    <source>
        <dbReference type="EMBL" id="HCL02034.1"/>
    </source>
</evidence>
<accession>A0A3D2X554</accession>
<dbReference type="Proteomes" id="UP000262969">
    <property type="component" value="Unassembled WGS sequence"/>
</dbReference>
<name>A0A3D2X554_9FIRM</name>
<feature type="non-terminal residue" evidence="1">
    <location>
        <position position="1"/>
    </location>
</feature>
<reference evidence="1 2" key="1">
    <citation type="journal article" date="2018" name="Nat. Biotechnol.">
        <title>A standardized bacterial taxonomy based on genome phylogeny substantially revises the tree of life.</title>
        <authorList>
            <person name="Parks D.H."/>
            <person name="Chuvochina M."/>
            <person name="Waite D.W."/>
            <person name="Rinke C."/>
            <person name="Skarshewski A."/>
            <person name="Chaumeil P.A."/>
            <person name="Hugenholtz P."/>
        </authorList>
    </citation>
    <scope>NUCLEOTIDE SEQUENCE [LARGE SCALE GENOMIC DNA]</scope>
    <source>
        <strain evidence="1">UBA11728</strain>
    </source>
</reference>
<comment type="caution">
    <text evidence="1">The sequence shown here is derived from an EMBL/GenBank/DDBJ whole genome shotgun (WGS) entry which is preliminary data.</text>
</comment>
<dbReference type="EMBL" id="DPVV01000215">
    <property type="protein sequence ID" value="HCL02034.1"/>
    <property type="molecule type" value="Genomic_DNA"/>
</dbReference>
<dbReference type="AlphaFoldDB" id="A0A3D2X554"/>
<sequence>MRLQLKGKETDYSYDIVTTLGAITIDNKKLGGSYEKTNAGNRTIDLIASLGDIDINFEK</sequence>
<proteinExistence type="predicted"/>
<evidence type="ECO:0000313" key="2">
    <source>
        <dbReference type="Proteomes" id="UP000262969"/>
    </source>
</evidence>
<gene>
    <name evidence="1" type="ORF">DHW61_06385</name>
</gene>
<protein>
    <submittedName>
        <fullName evidence="1">Uncharacterized protein</fullName>
    </submittedName>
</protein>
<organism evidence="1 2">
    <name type="scientific">Lachnoclostridium phytofermentans</name>
    <dbReference type="NCBI Taxonomy" id="66219"/>
    <lineage>
        <taxon>Bacteria</taxon>
        <taxon>Bacillati</taxon>
        <taxon>Bacillota</taxon>
        <taxon>Clostridia</taxon>
        <taxon>Lachnospirales</taxon>
        <taxon>Lachnospiraceae</taxon>
    </lineage>
</organism>